<keyword evidence="2" id="KW-0472">Membrane</keyword>
<dbReference type="EMBL" id="CM000640">
    <property type="protein sequence ID" value="EED94115.1"/>
    <property type="molecule type" value="Genomic_DNA"/>
</dbReference>
<dbReference type="GeneID" id="7442478"/>
<dbReference type="RefSeq" id="XP_002288679.1">
    <property type="nucleotide sequence ID" value="XM_002288643.1"/>
</dbReference>
<dbReference type="PaxDb" id="35128-Thaps3157"/>
<proteinExistence type="predicted"/>
<evidence type="ECO:0000256" key="2">
    <source>
        <dbReference type="SAM" id="Phobius"/>
    </source>
</evidence>
<feature type="region of interest" description="Disordered" evidence="1">
    <location>
        <begin position="26"/>
        <end position="45"/>
    </location>
</feature>
<dbReference type="Proteomes" id="UP000001449">
    <property type="component" value="Chromosome 3"/>
</dbReference>
<gene>
    <name evidence="3" type="ORF">THAPSDRAFT_3157</name>
</gene>
<keyword evidence="2" id="KW-1133">Transmembrane helix</keyword>
<feature type="compositionally biased region" description="Low complexity" evidence="1">
    <location>
        <begin position="161"/>
        <end position="172"/>
    </location>
</feature>
<reference evidence="3 4" key="1">
    <citation type="journal article" date="2004" name="Science">
        <title>The genome of the diatom Thalassiosira pseudonana: ecology, evolution, and metabolism.</title>
        <authorList>
            <person name="Armbrust E.V."/>
            <person name="Berges J.A."/>
            <person name="Bowler C."/>
            <person name="Green B.R."/>
            <person name="Martinez D."/>
            <person name="Putnam N.H."/>
            <person name="Zhou S."/>
            <person name="Allen A.E."/>
            <person name="Apt K.E."/>
            <person name="Bechner M."/>
            <person name="Brzezinski M.A."/>
            <person name="Chaal B.K."/>
            <person name="Chiovitti A."/>
            <person name="Davis A.K."/>
            <person name="Demarest M.S."/>
            <person name="Detter J.C."/>
            <person name="Glavina T."/>
            <person name="Goodstein D."/>
            <person name="Hadi M.Z."/>
            <person name="Hellsten U."/>
            <person name="Hildebrand M."/>
            <person name="Jenkins B.D."/>
            <person name="Jurka J."/>
            <person name="Kapitonov V.V."/>
            <person name="Kroger N."/>
            <person name="Lau W.W."/>
            <person name="Lane T.W."/>
            <person name="Larimer F.W."/>
            <person name="Lippmeier J.C."/>
            <person name="Lucas S."/>
            <person name="Medina M."/>
            <person name="Montsant A."/>
            <person name="Obornik M."/>
            <person name="Parker M.S."/>
            <person name="Palenik B."/>
            <person name="Pazour G.J."/>
            <person name="Richardson P.M."/>
            <person name="Rynearson T.A."/>
            <person name="Saito M.A."/>
            <person name="Schwartz D.C."/>
            <person name="Thamatrakoln K."/>
            <person name="Valentin K."/>
            <person name="Vardi A."/>
            <person name="Wilkerson F.P."/>
            <person name="Rokhsar D.S."/>
        </authorList>
    </citation>
    <scope>NUCLEOTIDE SEQUENCE [LARGE SCALE GENOMIC DNA]</scope>
    <source>
        <strain evidence="3 4">CCMP1335</strain>
    </source>
</reference>
<evidence type="ECO:0000256" key="1">
    <source>
        <dbReference type="SAM" id="MobiDB-lite"/>
    </source>
</evidence>
<name>B8BWZ4_THAPS</name>
<dbReference type="InParanoid" id="B8BWZ4"/>
<feature type="region of interest" description="Disordered" evidence="1">
    <location>
        <begin position="150"/>
        <end position="182"/>
    </location>
</feature>
<organism evidence="3 4">
    <name type="scientific">Thalassiosira pseudonana</name>
    <name type="common">Marine diatom</name>
    <name type="synonym">Cyclotella nana</name>
    <dbReference type="NCBI Taxonomy" id="35128"/>
    <lineage>
        <taxon>Eukaryota</taxon>
        <taxon>Sar</taxon>
        <taxon>Stramenopiles</taxon>
        <taxon>Ochrophyta</taxon>
        <taxon>Bacillariophyta</taxon>
        <taxon>Coscinodiscophyceae</taxon>
        <taxon>Thalassiosirophycidae</taxon>
        <taxon>Thalassiosirales</taxon>
        <taxon>Thalassiosiraceae</taxon>
        <taxon>Thalassiosira</taxon>
    </lineage>
</organism>
<feature type="transmembrane region" description="Helical" evidence="2">
    <location>
        <begin position="6"/>
        <end position="24"/>
    </location>
</feature>
<keyword evidence="4" id="KW-1185">Reference proteome</keyword>
<evidence type="ECO:0000313" key="4">
    <source>
        <dbReference type="Proteomes" id="UP000001449"/>
    </source>
</evidence>
<keyword evidence="2" id="KW-0812">Transmembrane</keyword>
<reference evidence="3 4" key="2">
    <citation type="journal article" date="2008" name="Nature">
        <title>The Phaeodactylum genome reveals the evolutionary history of diatom genomes.</title>
        <authorList>
            <person name="Bowler C."/>
            <person name="Allen A.E."/>
            <person name="Badger J.H."/>
            <person name="Grimwood J."/>
            <person name="Jabbari K."/>
            <person name="Kuo A."/>
            <person name="Maheswari U."/>
            <person name="Martens C."/>
            <person name="Maumus F."/>
            <person name="Otillar R.P."/>
            <person name="Rayko E."/>
            <person name="Salamov A."/>
            <person name="Vandepoele K."/>
            <person name="Beszteri B."/>
            <person name="Gruber A."/>
            <person name="Heijde M."/>
            <person name="Katinka M."/>
            <person name="Mock T."/>
            <person name="Valentin K."/>
            <person name="Verret F."/>
            <person name="Berges J.A."/>
            <person name="Brownlee C."/>
            <person name="Cadoret J.P."/>
            <person name="Chiovitti A."/>
            <person name="Choi C.J."/>
            <person name="Coesel S."/>
            <person name="De Martino A."/>
            <person name="Detter J.C."/>
            <person name="Durkin C."/>
            <person name="Falciatore A."/>
            <person name="Fournet J."/>
            <person name="Haruta M."/>
            <person name="Huysman M.J."/>
            <person name="Jenkins B.D."/>
            <person name="Jiroutova K."/>
            <person name="Jorgensen R.E."/>
            <person name="Joubert Y."/>
            <person name="Kaplan A."/>
            <person name="Kroger N."/>
            <person name="Kroth P.G."/>
            <person name="La Roche J."/>
            <person name="Lindquist E."/>
            <person name="Lommer M."/>
            <person name="Martin-Jezequel V."/>
            <person name="Lopez P.J."/>
            <person name="Lucas S."/>
            <person name="Mangogna M."/>
            <person name="McGinnis K."/>
            <person name="Medlin L.K."/>
            <person name="Montsant A."/>
            <person name="Oudot-Le Secq M.P."/>
            <person name="Napoli C."/>
            <person name="Obornik M."/>
            <person name="Parker M.S."/>
            <person name="Petit J.L."/>
            <person name="Porcel B.M."/>
            <person name="Poulsen N."/>
            <person name="Robison M."/>
            <person name="Rychlewski L."/>
            <person name="Rynearson T.A."/>
            <person name="Schmutz J."/>
            <person name="Shapiro H."/>
            <person name="Siaut M."/>
            <person name="Stanley M."/>
            <person name="Sussman M.R."/>
            <person name="Taylor A.R."/>
            <person name="Vardi A."/>
            <person name="von Dassow P."/>
            <person name="Vyverman W."/>
            <person name="Willis A."/>
            <person name="Wyrwicz L.S."/>
            <person name="Rokhsar D.S."/>
            <person name="Weissenbach J."/>
            <person name="Armbrust E.V."/>
            <person name="Green B.R."/>
            <person name="Van de Peer Y."/>
            <person name="Grigoriev I.V."/>
        </authorList>
    </citation>
    <scope>NUCLEOTIDE SEQUENCE [LARGE SCALE GENOMIC DNA]</scope>
    <source>
        <strain evidence="3 4">CCMP1335</strain>
    </source>
</reference>
<dbReference type="AlphaFoldDB" id="B8BWZ4"/>
<dbReference type="KEGG" id="tps:THAPSDRAFT_3157"/>
<evidence type="ECO:0000313" key="3">
    <source>
        <dbReference type="EMBL" id="EED94115.1"/>
    </source>
</evidence>
<protein>
    <submittedName>
        <fullName evidence="3">Uncharacterized protein</fullName>
    </submittedName>
</protein>
<feature type="transmembrane region" description="Helical" evidence="2">
    <location>
        <begin position="54"/>
        <end position="71"/>
    </location>
</feature>
<dbReference type="HOGENOM" id="CLU_728627_0_0_1"/>
<sequence length="380" mass="42012">MYHHLLVLMVIVHAVAIAAADQIVGRRRQGSDRGGRHRRVTLPEGGRRERRRQAWLFAIVGWLLFGGLVSLSSQREPPPGQAGGGGEVLRSEVVRPTRRRCLGKRDHQECEAKRRSRSQGVRWKCGFLCESSLIPTQRIMMVPTMDAADGSEDNSMCRQCSTTTTAPSSTTKPTDDDDDEERHVEEALNALKQRVASSMEWKGGGSNISPSAVPTATISEMQTTYPGYQYGAISAANAPRRHTSDFLRLREYSENDNILYHQGQYPTATTANQNYYHKQLQLQQSNNIQQQIVSVDDELASLRRRRLALANQASVNNSVATSTSSSSVQINLNSSFLPVTSQDERLSLLSVMHMQGGESAGTFCGSCTEENSEAWDGTKP</sequence>
<accession>B8BWZ4</accession>